<dbReference type="SUPFAM" id="SSF52283">
    <property type="entry name" value="Formate/glycerate dehydrogenase catalytic domain-like"/>
    <property type="match status" value="1"/>
</dbReference>
<keyword evidence="3" id="KW-0520">NAD</keyword>
<dbReference type="GO" id="GO:0051287">
    <property type="term" value="F:NAD binding"/>
    <property type="evidence" value="ECO:0007669"/>
    <property type="project" value="InterPro"/>
</dbReference>
<protein>
    <recommendedName>
        <fullName evidence="9">Lactate dehydrogenase-like 2-hydroxyacid dehydrogenase</fullName>
    </recommendedName>
</protein>
<comment type="similarity">
    <text evidence="4">Belongs to the D-isomer specific 2-hydroxyacid dehydrogenase family.</text>
</comment>
<gene>
    <name evidence="7" type="ORF">DFR37_10430</name>
</gene>
<feature type="domain" description="D-isomer specific 2-hydroxyacid dehydrogenase catalytic" evidence="5">
    <location>
        <begin position="5"/>
        <end position="308"/>
    </location>
</feature>
<dbReference type="SUPFAM" id="SSF51735">
    <property type="entry name" value="NAD(P)-binding Rossmann-fold domains"/>
    <property type="match status" value="1"/>
</dbReference>
<dbReference type="FunFam" id="3.40.50.720:FF:000213">
    <property type="entry name" value="Putative 2-hydroxyacid dehydrogenase"/>
    <property type="match status" value="1"/>
</dbReference>
<dbReference type="Proteomes" id="UP000253628">
    <property type="component" value="Unassembled WGS sequence"/>
</dbReference>
<dbReference type="PANTHER" id="PTHR10996:SF178">
    <property type="entry name" value="2-HYDROXYACID DEHYDROGENASE YGL185C-RELATED"/>
    <property type="match status" value="1"/>
</dbReference>
<comment type="caution">
    <text evidence="7">The sequence shown here is derived from an EMBL/GenBank/DDBJ whole genome shotgun (WGS) entry which is preliminary data.</text>
</comment>
<evidence type="ECO:0000256" key="2">
    <source>
        <dbReference type="ARBA" id="ARBA00023002"/>
    </source>
</evidence>
<organism evidence="7 8">
    <name type="scientific">Eoetvoesiella caeni</name>
    <dbReference type="NCBI Taxonomy" id="645616"/>
    <lineage>
        <taxon>Bacteria</taxon>
        <taxon>Pseudomonadati</taxon>
        <taxon>Pseudomonadota</taxon>
        <taxon>Betaproteobacteria</taxon>
        <taxon>Burkholderiales</taxon>
        <taxon>Alcaligenaceae</taxon>
        <taxon>Eoetvoesiella</taxon>
    </lineage>
</organism>
<evidence type="ECO:0000259" key="5">
    <source>
        <dbReference type="Pfam" id="PF00389"/>
    </source>
</evidence>
<evidence type="ECO:0000313" key="8">
    <source>
        <dbReference type="Proteomes" id="UP000253628"/>
    </source>
</evidence>
<dbReference type="InterPro" id="IPR006139">
    <property type="entry name" value="D-isomer_2_OHA_DH_cat_dom"/>
</dbReference>
<evidence type="ECO:0000259" key="6">
    <source>
        <dbReference type="Pfam" id="PF02826"/>
    </source>
</evidence>
<keyword evidence="2 4" id="KW-0560">Oxidoreductase</keyword>
<dbReference type="PANTHER" id="PTHR10996">
    <property type="entry name" value="2-HYDROXYACID DEHYDROGENASE-RELATED"/>
    <property type="match status" value="1"/>
</dbReference>
<dbReference type="GO" id="GO:0005829">
    <property type="term" value="C:cytosol"/>
    <property type="evidence" value="ECO:0007669"/>
    <property type="project" value="TreeGrafter"/>
</dbReference>
<proteinExistence type="inferred from homology"/>
<dbReference type="EMBL" id="QNRQ01000004">
    <property type="protein sequence ID" value="RBP39936.1"/>
    <property type="molecule type" value="Genomic_DNA"/>
</dbReference>
<dbReference type="AlphaFoldDB" id="A0A366HDI6"/>
<dbReference type="CDD" id="cd12156">
    <property type="entry name" value="HPPR"/>
    <property type="match status" value="1"/>
</dbReference>
<dbReference type="GO" id="GO:0016618">
    <property type="term" value="F:hydroxypyruvate reductase [NAD(P)H] activity"/>
    <property type="evidence" value="ECO:0007669"/>
    <property type="project" value="TreeGrafter"/>
</dbReference>
<dbReference type="InterPro" id="IPR006140">
    <property type="entry name" value="D-isomer_DH_NAD-bd"/>
</dbReference>
<sequence length="316" mass="33328">MKPLILIFSPLTEAHRAQIAEQYQVLYAPNASSVEAQLAAAQPEVRAVLTNGPIGVQPQAIDAMPKLELICTLGVGYEKVAIEYARSRGIALANGAGTNSDCVADHAMAILLAAVRNVVQYDAAVRNGVWRDRIPWSPNVSGRRLGLLGLGDIGMKIARRAQAFDIEVGYHSRSPRTDVAYGYYSSAQALAHWCDFLVVATPGGAQTRHMVDAAVLDALGPQGFVVNISRGSVVDTAALGQALLENRIAGAALDVYESEPNPPAELVGLPNVVLTPHIAGWSPEAVQNSVNQFLRNAEGHFAGRGPVSPIVGSAAG</sequence>
<dbReference type="InterPro" id="IPR036291">
    <property type="entry name" value="NAD(P)-bd_dom_sf"/>
</dbReference>
<name>A0A366HDI6_9BURK</name>
<dbReference type="Gene3D" id="3.40.50.720">
    <property type="entry name" value="NAD(P)-binding Rossmann-like Domain"/>
    <property type="match status" value="2"/>
</dbReference>
<keyword evidence="8" id="KW-1185">Reference proteome</keyword>
<evidence type="ECO:0008006" key="9">
    <source>
        <dbReference type="Google" id="ProtNLM"/>
    </source>
</evidence>
<dbReference type="GO" id="GO:0030267">
    <property type="term" value="F:glyoxylate reductase (NADPH) activity"/>
    <property type="evidence" value="ECO:0007669"/>
    <property type="project" value="TreeGrafter"/>
</dbReference>
<accession>A0A366HDI6</accession>
<keyword evidence="1" id="KW-0521">NADP</keyword>
<dbReference type="OrthoDB" id="9805416at2"/>
<feature type="domain" description="D-isomer specific 2-hydroxyacid dehydrogenase NAD-binding" evidence="6">
    <location>
        <begin position="108"/>
        <end position="279"/>
    </location>
</feature>
<evidence type="ECO:0000256" key="3">
    <source>
        <dbReference type="ARBA" id="ARBA00023027"/>
    </source>
</evidence>
<dbReference type="RefSeq" id="WP_113932914.1">
    <property type="nucleotide sequence ID" value="NZ_JACCEU010000005.1"/>
</dbReference>
<evidence type="ECO:0000256" key="4">
    <source>
        <dbReference type="RuleBase" id="RU003719"/>
    </source>
</evidence>
<dbReference type="InterPro" id="IPR050223">
    <property type="entry name" value="D-isomer_2-hydroxyacid_DH"/>
</dbReference>
<dbReference type="Pfam" id="PF02826">
    <property type="entry name" value="2-Hacid_dh_C"/>
    <property type="match status" value="1"/>
</dbReference>
<evidence type="ECO:0000313" key="7">
    <source>
        <dbReference type="EMBL" id="RBP39936.1"/>
    </source>
</evidence>
<dbReference type="Pfam" id="PF00389">
    <property type="entry name" value="2-Hacid_dh"/>
    <property type="match status" value="1"/>
</dbReference>
<evidence type="ECO:0000256" key="1">
    <source>
        <dbReference type="ARBA" id="ARBA00022857"/>
    </source>
</evidence>
<reference evidence="7 8" key="1">
    <citation type="submission" date="2018-06" db="EMBL/GenBank/DDBJ databases">
        <title>Genomic Encyclopedia of Type Strains, Phase IV (KMG-IV): sequencing the most valuable type-strain genomes for metagenomic binning, comparative biology and taxonomic classification.</title>
        <authorList>
            <person name="Goeker M."/>
        </authorList>
    </citation>
    <scope>NUCLEOTIDE SEQUENCE [LARGE SCALE GENOMIC DNA]</scope>
    <source>
        <strain evidence="7 8">DSM 25520</strain>
    </source>
</reference>